<protein>
    <submittedName>
        <fullName evidence="6">Methyl-accepting chemotaxis sensory transducer, class 40H</fullName>
    </submittedName>
</protein>
<dbReference type="CDD" id="cd11386">
    <property type="entry name" value="MCP_signal"/>
    <property type="match status" value="1"/>
</dbReference>
<dbReference type="STRING" id="338963.Pcar_0052"/>
<dbReference type="GO" id="GO:0016020">
    <property type="term" value="C:membrane"/>
    <property type="evidence" value="ECO:0007669"/>
    <property type="project" value="InterPro"/>
</dbReference>
<evidence type="ECO:0000256" key="3">
    <source>
        <dbReference type="SAM" id="Coils"/>
    </source>
</evidence>
<dbReference type="Gene3D" id="1.10.287.950">
    <property type="entry name" value="Methyl-accepting chemotaxis protein"/>
    <property type="match status" value="1"/>
</dbReference>
<keyword evidence="4" id="KW-0812">Transmembrane</keyword>
<keyword evidence="7" id="KW-1185">Reference proteome</keyword>
<dbReference type="PROSITE" id="PS50111">
    <property type="entry name" value="CHEMOTAXIS_TRANSDUC_2"/>
    <property type="match status" value="1"/>
</dbReference>
<evidence type="ECO:0000313" key="7">
    <source>
        <dbReference type="Proteomes" id="UP000002534"/>
    </source>
</evidence>
<accession>Q3A8H7</accession>
<evidence type="ECO:0000313" key="6">
    <source>
        <dbReference type="EMBL" id="ABA87315.1"/>
    </source>
</evidence>
<dbReference type="Proteomes" id="UP000002534">
    <property type="component" value="Chromosome"/>
</dbReference>
<dbReference type="Pfam" id="PF00015">
    <property type="entry name" value="MCPsignal"/>
    <property type="match status" value="1"/>
</dbReference>
<dbReference type="SUPFAM" id="SSF58104">
    <property type="entry name" value="Methyl-accepting chemotaxis protein (MCP) signaling domain"/>
    <property type="match status" value="1"/>
</dbReference>
<dbReference type="CDD" id="cd18773">
    <property type="entry name" value="PDC1_HK_sensor"/>
    <property type="match status" value="1"/>
</dbReference>
<dbReference type="PROSITE" id="PS51257">
    <property type="entry name" value="PROKAR_LIPOPROTEIN"/>
    <property type="match status" value="1"/>
</dbReference>
<dbReference type="HOGENOM" id="CLU_000445_107_18_7"/>
<evidence type="ECO:0000259" key="5">
    <source>
        <dbReference type="PROSITE" id="PS50111"/>
    </source>
</evidence>
<dbReference type="RefSeq" id="WP_011339699.1">
    <property type="nucleotide sequence ID" value="NC_007498.2"/>
</dbReference>
<dbReference type="SMART" id="SM00283">
    <property type="entry name" value="MA"/>
    <property type="match status" value="1"/>
</dbReference>
<dbReference type="Pfam" id="PF22673">
    <property type="entry name" value="MCP-like_PDC_1"/>
    <property type="match status" value="1"/>
</dbReference>
<keyword evidence="4" id="KW-1133">Transmembrane helix</keyword>
<dbReference type="PANTHER" id="PTHR32089:SF112">
    <property type="entry name" value="LYSOZYME-LIKE PROTEIN-RELATED"/>
    <property type="match status" value="1"/>
</dbReference>
<dbReference type="GO" id="GO:0007165">
    <property type="term" value="P:signal transduction"/>
    <property type="evidence" value="ECO:0007669"/>
    <property type="project" value="UniProtKB-KW"/>
</dbReference>
<dbReference type="AlphaFoldDB" id="Q3A8H7"/>
<gene>
    <name evidence="6" type="primary">mcp40H-34</name>
    <name evidence="6" type="ordered locus">Pcar_0052</name>
</gene>
<keyword evidence="3" id="KW-0175">Coiled coil</keyword>
<keyword evidence="4" id="KW-0472">Membrane</keyword>
<dbReference type="KEGG" id="pca:Pcar_0052"/>
<feature type="domain" description="Methyl-accepting transducer" evidence="5">
    <location>
        <begin position="107"/>
        <end position="343"/>
    </location>
</feature>
<dbReference type="EMBL" id="CP000142">
    <property type="protein sequence ID" value="ABA87315.1"/>
    <property type="molecule type" value="Genomic_DNA"/>
</dbReference>
<dbReference type="OrthoDB" id="9765597at2"/>
<keyword evidence="1 2" id="KW-0807">Transducer</keyword>
<evidence type="ECO:0000256" key="1">
    <source>
        <dbReference type="ARBA" id="ARBA00023224"/>
    </source>
</evidence>
<organism evidence="6 7">
    <name type="scientific">Syntrophotalea carbinolica (strain DSM 2380 / NBRC 103641 / GraBd1)</name>
    <name type="common">Pelobacter carbinolicus</name>
    <dbReference type="NCBI Taxonomy" id="338963"/>
    <lineage>
        <taxon>Bacteria</taxon>
        <taxon>Pseudomonadati</taxon>
        <taxon>Thermodesulfobacteriota</taxon>
        <taxon>Desulfuromonadia</taxon>
        <taxon>Desulfuromonadales</taxon>
        <taxon>Syntrophotaleaceae</taxon>
        <taxon>Syntrophotalea</taxon>
    </lineage>
</organism>
<reference evidence="6 7" key="2">
    <citation type="journal article" date="2012" name="BMC Genomics">
        <title>The genome of Pelobacter carbinolicus reveals surprising metabolic capabilities and physiological features.</title>
        <authorList>
            <person name="Aklujkar M."/>
            <person name="Haveman S.A."/>
            <person name="Didonato R.Jr."/>
            <person name="Chertkov O."/>
            <person name="Han C.S."/>
            <person name="Land M.L."/>
            <person name="Brown P."/>
            <person name="Lovley D.R."/>
        </authorList>
    </citation>
    <scope>NUCLEOTIDE SEQUENCE [LARGE SCALE GENOMIC DNA]</scope>
    <source>
        <strain evidence="7">DSM 2380 / NBRC 103641 / GraBd1</strain>
    </source>
</reference>
<evidence type="ECO:0000256" key="2">
    <source>
        <dbReference type="PROSITE-ProRule" id="PRU00284"/>
    </source>
</evidence>
<feature type="transmembrane region" description="Helical" evidence="4">
    <location>
        <begin position="7"/>
        <end position="27"/>
    </location>
</feature>
<dbReference type="Gene3D" id="3.30.450.20">
    <property type="entry name" value="PAS domain"/>
    <property type="match status" value="1"/>
</dbReference>
<dbReference type="PANTHER" id="PTHR32089">
    <property type="entry name" value="METHYL-ACCEPTING CHEMOTAXIS PROTEIN MCPB"/>
    <property type="match status" value="1"/>
</dbReference>
<dbReference type="SUPFAM" id="SSF103190">
    <property type="entry name" value="Sensory domain-like"/>
    <property type="match status" value="1"/>
</dbReference>
<name>Q3A8H7_SYNC1</name>
<reference evidence="7" key="1">
    <citation type="submission" date="2005-10" db="EMBL/GenBank/DDBJ databases">
        <title>Complete sequence of Pelobacter carbinolicus DSM 2380.</title>
        <authorList>
            <person name="Copeland A."/>
            <person name="Lucas S."/>
            <person name="Lapidus A."/>
            <person name="Barry K."/>
            <person name="Detter J.C."/>
            <person name="Glavina T."/>
            <person name="Hammon N."/>
            <person name="Israni S."/>
            <person name="Pitluck S."/>
            <person name="Chertkov O."/>
            <person name="Schmutz J."/>
            <person name="Larimer F."/>
            <person name="Land M."/>
            <person name="Kyrpides N."/>
            <person name="Ivanova N."/>
            <person name="Richardson P."/>
        </authorList>
    </citation>
    <scope>NUCLEOTIDE SEQUENCE [LARGE SCALE GENOMIC DNA]</scope>
    <source>
        <strain evidence="7">DSM 2380 / NBRC 103641 / GraBd1</strain>
    </source>
</reference>
<proteinExistence type="predicted"/>
<evidence type="ECO:0000256" key="4">
    <source>
        <dbReference type="SAM" id="Phobius"/>
    </source>
</evidence>
<dbReference type="InterPro" id="IPR029151">
    <property type="entry name" value="Sensor-like_sf"/>
</dbReference>
<dbReference type="eggNOG" id="COG0840">
    <property type="taxonomic scope" value="Bacteria"/>
</dbReference>
<feature type="coiled-coil region" evidence="3">
    <location>
        <begin position="318"/>
        <end position="345"/>
    </location>
</feature>
<sequence>MHRIQTLPRVVILSLLSFLSGCLLPLLPLPRALALLPGLAILPLLFGVLYWKPQQKMLAALAAWTDRLGTGELTAEPPTQGGLQHIAAQMTGLGRNLDKNIAGFVLAANQVCLAGSTLGACAEQAANNASDQANQTHQISSAAEQVSVAVRQIAATAEAVSSGTSAAMESARLEQQEAVEAEQAALTVLHQTEDLGKSIQGLGERLTEITGIVTMIRSVASQTNLLALNAGIEAARAGVHGRGFAVVANEVKNLAAHTLEATDDIEGRIQRFQQETATTVQATGDTLSQVRTSAEGLARVGKAMNSMVDSFASAHAQVDEISQAVQEQQDAIQDLTSSIEQVAELAGDMDATARGVHEEARMLTGISDELLPMLGGFHLSAHERARQVIEEACNHAALKSAGRRDMEGALRRLATRHDYLELLYVTDGRGRQVTSNVFGHNAVEASYGSDGYDMDWSQRRWFKEAQSQGRCTVTPFYRSAATHRFCFTVAGPIRDDGGRITGILGADIDVAALLKG</sequence>
<feature type="transmembrane region" description="Helical" evidence="4">
    <location>
        <begin position="33"/>
        <end position="51"/>
    </location>
</feature>
<dbReference type="InterPro" id="IPR004089">
    <property type="entry name" value="MCPsignal_dom"/>
</dbReference>